<dbReference type="AlphaFoldDB" id="A0A426XDM0"/>
<dbReference type="Proteomes" id="UP000287651">
    <property type="component" value="Unassembled WGS sequence"/>
</dbReference>
<proteinExistence type="predicted"/>
<organism evidence="1 2">
    <name type="scientific">Ensete ventricosum</name>
    <name type="common">Abyssinian banana</name>
    <name type="synonym">Musa ensete</name>
    <dbReference type="NCBI Taxonomy" id="4639"/>
    <lineage>
        <taxon>Eukaryota</taxon>
        <taxon>Viridiplantae</taxon>
        <taxon>Streptophyta</taxon>
        <taxon>Embryophyta</taxon>
        <taxon>Tracheophyta</taxon>
        <taxon>Spermatophyta</taxon>
        <taxon>Magnoliopsida</taxon>
        <taxon>Liliopsida</taxon>
        <taxon>Zingiberales</taxon>
        <taxon>Musaceae</taxon>
        <taxon>Ensete</taxon>
    </lineage>
</organism>
<evidence type="ECO:0000313" key="1">
    <source>
        <dbReference type="EMBL" id="RRT37564.1"/>
    </source>
</evidence>
<protein>
    <submittedName>
        <fullName evidence="1">Uncharacterized protein</fullName>
    </submittedName>
</protein>
<comment type="caution">
    <text evidence="1">The sequence shown here is derived from an EMBL/GenBank/DDBJ whole genome shotgun (WGS) entry which is preliminary data.</text>
</comment>
<dbReference type="EMBL" id="AMZH03022150">
    <property type="protein sequence ID" value="RRT37564.1"/>
    <property type="molecule type" value="Genomic_DNA"/>
</dbReference>
<reference evidence="1 2" key="1">
    <citation type="journal article" date="2014" name="Agronomy (Basel)">
        <title>A Draft Genome Sequence for Ensete ventricosum, the Drought-Tolerant Tree Against Hunger.</title>
        <authorList>
            <person name="Harrison J."/>
            <person name="Moore K.A."/>
            <person name="Paszkiewicz K."/>
            <person name="Jones T."/>
            <person name="Grant M."/>
            <person name="Ambacheew D."/>
            <person name="Muzemil S."/>
            <person name="Studholme D.J."/>
        </authorList>
    </citation>
    <scope>NUCLEOTIDE SEQUENCE [LARGE SCALE GENOMIC DNA]</scope>
</reference>
<evidence type="ECO:0000313" key="2">
    <source>
        <dbReference type="Proteomes" id="UP000287651"/>
    </source>
</evidence>
<name>A0A426XDM0_ENSVE</name>
<sequence length="66" mass="6990">MTLAGSRPCVNTWSDRTICLRAGTRSMTERPSELLGVASHGAMKDRLVLVTAKLIAAAMDGGLLSM</sequence>
<gene>
    <name evidence="1" type="ORF">B296_00036429</name>
</gene>
<accession>A0A426XDM0</accession>